<dbReference type="GO" id="GO:0016491">
    <property type="term" value="F:oxidoreductase activity"/>
    <property type="evidence" value="ECO:0007669"/>
    <property type="project" value="UniProtKB-KW"/>
</dbReference>
<dbReference type="STRING" id="243061.AWC25_16580"/>
<comment type="similarity">
    <text evidence="1">Belongs to the short-chain dehydrogenases/reductases (SDR) family.</text>
</comment>
<dbReference type="Pfam" id="PF13561">
    <property type="entry name" value="adh_short_C2"/>
    <property type="match status" value="1"/>
</dbReference>
<dbReference type="Proteomes" id="UP000094224">
    <property type="component" value="Unassembled WGS sequence"/>
</dbReference>
<dbReference type="CDD" id="cd05233">
    <property type="entry name" value="SDR_c"/>
    <property type="match status" value="1"/>
</dbReference>
<proteinExistence type="inferred from homology"/>
<organism evidence="3 4">
    <name type="scientific">Mycobacterium sherrisii</name>
    <dbReference type="NCBI Taxonomy" id="243061"/>
    <lineage>
        <taxon>Bacteria</taxon>
        <taxon>Bacillati</taxon>
        <taxon>Actinomycetota</taxon>
        <taxon>Actinomycetes</taxon>
        <taxon>Mycobacteriales</taxon>
        <taxon>Mycobacteriaceae</taxon>
        <taxon>Mycobacterium</taxon>
        <taxon>Mycobacterium simiae complex</taxon>
    </lineage>
</organism>
<dbReference type="InterPro" id="IPR036291">
    <property type="entry name" value="NAD(P)-bd_dom_sf"/>
</dbReference>
<dbReference type="SUPFAM" id="SSF51735">
    <property type="entry name" value="NAD(P)-binding Rossmann-fold domains"/>
    <property type="match status" value="1"/>
</dbReference>
<accession>A0A1E3SP44</accession>
<gene>
    <name evidence="3" type="ORF">BHQ21_19745</name>
</gene>
<protein>
    <submittedName>
        <fullName evidence="3">Oxidoreductase</fullName>
    </submittedName>
</protein>
<evidence type="ECO:0000313" key="3">
    <source>
        <dbReference type="EMBL" id="ODR03859.1"/>
    </source>
</evidence>
<dbReference type="OrthoDB" id="7064009at2"/>
<dbReference type="InterPro" id="IPR020904">
    <property type="entry name" value="Sc_DH/Rdtase_CS"/>
</dbReference>
<keyword evidence="4" id="KW-1185">Reference proteome</keyword>
<evidence type="ECO:0000256" key="2">
    <source>
        <dbReference type="ARBA" id="ARBA00023002"/>
    </source>
</evidence>
<evidence type="ECO:0000313" key="4">
    <source>
        <dbReference type="Proteomes" id="UP000094224"/>
    </source>
</evidence>
<dbReference type="RefSeq" id="WP_069401983.1">
    <property type="nucleotide sequence ID" value="NZ_JACKTB010000106.1"/>
</dbReference>
<name>A0A1E3SP44_9MYCO</name>
<reference evidence="4" key="1">
    <citation type="submission" date="2016-09" db="EMBL/GenBank/DDBJ databases">
        <authorList>
            <person name="Greninger A.L."/>
            <person name="Jerome K.R."/>
            <person name="Mcnair B."/>
            <person name="Wallis C."/>
            <person name="Fang F."/>
        </authorList>
    </citation>
    <scope>NUCLEOTIDE SEQUENCE [LARGE SCALE GENOMIC DNA]</scope>
    <source>
        <strain evidence="4">BC1_M4</strain>
    </source>
</reference>
<sequence length="256" mass="26978">MQGLANKTVLVAGGGSGIGAESAMRLACEGATIGIGDLSLQRAERTAEAIRAAGGTAYPLHYDQADDASVIQLVERVVARFGRLDRLVCNAADLSDETLGRDRNVLKMDSEVWDRTLRVNLTGTAVLIREALPHLLQAEGGALVVTSSSVATTGEPTRPAYAASKAGLNALVRHVATKWGKAGLRANAVAPGLILSESAKHLLEDWFLKKSLEEVRSSRLGEPRDVAAAVAYLLSDEAAWINGQVWGVDGGASLRQ</sequence>
<dbReference type="PANTHER" id="PTHR24321:SF14">
    <property type="entry name" value="SHORT-CHAIN TYPE DEHYDROGENASE_REDUCTASE BLR2146-RELATED"/>
    <property type="match status" value="1"/>
</dbReference>
<comment type="caution">
    <text evidence="3">The sequence shown here is derived from an EMBL/GenBank/DDBJ whole genome shotgun (WGS) entry which is preliminary data.</text>
</comment>
<dbReference type="PRINTS" id="PR00081">
    <property type="entry name" value="GDHRDH"/>
</dbReference>
<dbReference type="InterPro" id="IPR002347">
    <property type="entry name" value="SDR_fam"/>
</dbReference>
<dbReference type="Gene3D" id="3.40.50.720">
    <property type="entry name" value="NAD(P)-binding Rossmann-like Domain"/>
    <property type="match status" value="1"/>
</dbReference>
<keyword evidence="2" id="KW-0560">Oxidoreductase</keyword>
<evidence type="ECO:0000256" key="1">
    <source>
        <dbReference type="ARBA" id="ARBA00006484"/>
    </source>
</evidence>
<dbReference type="FunFam" id="3.40.50.720:FF:000084">
    <property type="entry name" value="Short-chain dehydrogenase reductase"/>
    <property type="match status" value="1"/>
</dbReference>
<dbReference type="AlphaFoldDB" id="A0A1E3SP44"/>
<dbReference type="PANTHER" id="PTHR24321">
    <property type="entry name" value="DEHYDROGENASES, SHORT CHAIN"/>
    <property type="match status" value="1"/>
</dbReference>
<dbReference type="EMBL" id="MIHC01000039">
    <property type="protein sequence ID" value="ODR03859.1"/>
    <property type="molecule type" value="Genomic_DNA"/>
</dbReference>
<dbReference type="PROSITE" id="PS00061">
    <property type="entry name" value="ADH_SHORT"/>
    <property type="match status" value="1"/>
</dbReference>